<dbReference type="PROSITE" id="PS50887">
    <property type="entry name" value="GGDEF"/>
    <property type="match status" value="1"/>
</dbReference>
<keyword evidence="1" id="KW-0812">Transmembrane</keyword>
<dbReference type="SUPFAM" id="SSF55073">
    <property type="entry name" value="Nucleotide cyclase"/>
    <property type="match status" value="1"/>
</dbReference>
<gene>
    <name evidence="3" type="ORF">EJP77_07545</name>
</gene>
<dbReference type="SMART" id="SM00267">
    <property type="entry name" value="GGDEF"/>
    <property type="match status" value="1"/>
</dbReference>
<dbReference type="Gene3D" id="3.30.70.270">
    <property type="match status" value="1"/>
</dbReference>
<sequence>MNVSLDMTTVFISIVIGNLFTVILVSAYRHKHMKDIAVNWFFVSRCLQSMAWGTLIFRSILPEGVAIPLMNSILFVGSAFETIALIRVQDAFTRKVKRFYLWLTVLFIVGFTGIYYFYNYESIRIVYASLCTAALIIYPAYGMITKRTASTLMRTMGCFYGLVALSLVGRAVMTIDAFGMMSLFYPGIYQSLQFVSLYFIMILGNTGFILLAKERADDSLIRLASFDDLTEVFNRRTFIQKAEAEIKQLAGKGLPVSFILFDIDEYKTINDTYGHDVGDQVLKYMSRLVQDTLGTQGFLGRYGGDEFAILLPGLQGAEAEKLAEKLRTCISGTPSTVFSLRFTVSMGLVTVKASPDTRVSRLYQLSDQALYEAKRGGRNRVVRSKSS</sequence>
<protein>
    <submittedName>
        <fullName evidence="3">GGDEF domain-containing protein</fullName>
    </submittedName>
</protein>
<dbReference type="PANTHER" id="PTHR45138:SF9">
    <property type="entry name" value="DIGUANYLATE CYCLASE DGCM-RELATED"/>
    <property type="match status" value="1"/>
</dbReference>
<dbReference type="InterPro" id="IPR000160">
    <property type="entry name" value="GGDEF_dom"/>
</dbReference>
<feature type="transmembrane region" description="Helical" evidence="1">
    <location>
        <begin position="6"/>
        <end position="28"/>
    </location>
</feature>
<dbReference type="GO" id="GO:0052621">
    <property type="term" value="F:diguanylate cyclase activity"/>
    <property type="evidence" value="ECO:0007669"/>
    <property type="project" value="TreeGrafter"/>
</dbReference>
<feature type="domain" description="GGDEF" evidence="2">
    <location>
        <begin position="254"/>
        <end position="386"/>
    </location>
</feature>
<dbReference type="GO" id="GO:0005886">
    <property type="term" value="C:plasma membrane"/>
    <property type="evidence" value="ECO:0007669"/>
    <property type="project" value="TreeGrafter"/>
</dbReference>
<dbReference type="CDD" id="cd01949">
    <property type="entry name" value="GGDEF"/>
    <property type="match status" value="1"/>
</dbReference>
<evidence type="ECO:0000259" key="2">
    <source>
        <dbReference type="PROSITE" id="PS50887"/>
    </source>
</evidence>
<dbReference type="OrthoDB" id="9759607at2"/>
<dbReference type="InterPro" id="IPR043128">
    <property type="entry name" value="Rev_trsase/Diguanyl_cyclase"/>
</dbReference>
<dbReference type="PANTHER" id="PTHR45138">
    <property type="entry name" value="REGULATORY COMPONENTS OF SENSORY TRANSDUCTION SYSTEM"/>
    <property type="match status" value="1"/>
</dbReference>
<accession>A0A433XHI9</accession>
<dbReference type="InterPro" id="IPR029787">
    <property type="entry name" value="Nucleotide_cyclase"/>
</dbReference>
<dbReference type="AlphaFoldDB" id="A0A433XHI9"/>
<evidence type="ECO:0000313" key="4">
    <source>
        <dbReference type="Proteomes" id="UP000272464"/>
    </source>
</evidence>
<organism evidence="3 4">
    <name type="scientific">Paenibacillus zeisoli</name>
    <dbReference type="NCBI Taxonomy" id="2496267"/>
    <lineage>
        <taxon>Bacteria</taxon>
        <taxon>Bacillati</taxon>
        <taxon>Bacillota</taxon>
        <taxon>Bacilli</taxon>
        <taxon>Bacillales</taxon>
        <taxon>Paenibacillaceae</taxon>
        <taxon>Paenibacillus</taxon>
    </lineage>
</organism>
<dbReference type="RefSeq" id="WP_127198608.1">
    <property type="nucleotide sequence ID" value="NZ_RZNX01000002.1"/>
</dbReference>
<reference evidence="3 4" key="1">
    <citation type="submission" date="2018-12" db="EMBL/GenBank/DDBJ databases">
        <authorList>
            <person name="Sun L."/>
            <person name="Chen Z."/>
        </authorList>
    </citation>
    <scope>NUCLEOTIDE SEQUENCE [LARGE SCALE GENOMIC DNA]</scope>
    <source>
        <strain evidence="3 4">3-5-3</strain>
    </source>
</reference>
<feature type="transmembrane region" description="Helical" evidence="1">
    <location>
        <begin position="124"/>
        <end position="144"/>
    </location>
</feature>
<feature type="transmembrane region" description="Helical" evidence="1">
    <location>
        <begin position="191"/>
        <end position="212"/>
    </location>
</feature>
<dbReference type="EMBL" id="RZNX01000002">
    <property type="protein sequence ID" value="RUT33494.1"/>
    <property type="molecule type" value="Genomic_DNA"/>
</dbReference>
<keyword evidence="1" id="KW-0472">Membrane</keyword>
<name>A0A433XHI9_9BACL</name>
<feature type="transmembrane region" description="Helical" evidence="1">
    <location>
        <begin position="67"/>
        <end position="87"/>
    </location>
</feature>
<dbReference type="NCBIfam" id="TIGR00254">
    <property type="entry name" value="GGDEF"/>
    <property type="match status" value="1"/>
</dbReference>
<dbReference type="Proteomes" id="UP000272464">
    <property type="component" value="Unassembled WGS sequence"/>
</dbReference>
<feature type="transmembrane region" description="Helical" evidence="1">
    <location>
        <begin position="40"/>
        <end position="61"/>
    </location>
</feature>
<feature type="transmembrane region" description="Helical" evidence="1">
    <location>
        <begin position="156"/>
        <end position="185"/>
    </location>
</feature>
<dbReference type="GO" id="GO:1902201">
    <property type="term" value="P:negative regulation of bacterial-type flagellum-dependent cell motility"/>
    <property type="evidence" value="ECO:0007669"/>
    <property type="project" value="TreeGrafter"/>
</dbReference>
<evidence type="ECO:0000313" key="3">
    <source>
        <dbReference type="EMBL" id="RUT33494.1"/>
    </source>
</evidence>
<dbReference type="FunFam" id="3.30.70.270:FF:000001">
    <property type="entry name" value="Diguanylate cyclase domain protein"/>
    <property type="match status" value="1"/>
</dbReference>
<dbReference type="InterPro" id="IPR050469">
    <property type="entry name" value="Diguanylate_Cyclase"/>
</dbReference>
<evidence type="ECO:0000256" key="1">
    <source>
        <dbReference type="SAM" id="Phobius"/>
    </source>
</evidence>
<proteinExistence type="predicted"/>
<feature type="transmembrane region" description="Helical" evidence="1">
    <location>
        <begin position="99"/>
        <end position="118"/>
    </location>
</feature>
<dbReference type="Pfam" id="PF00990">
    <property type="entry name" value="GGDEF"/>
    <property type="match status" value="1"/>
</dbReference>
<comment type="caution">
    <text evidence="3">The sequence shown here is derived from an EMBL/GenBank/DDBJ whole genome shotgun (WGS) entry which is preliminary data.</text>
</comment>
<dbReference type="GO" id="GO:0043709">
    <property type="term" value="P:cell adhesion involved in single-species biofilm formation"/>
    <property type="evidence" value="ECO:0007669"/>
    <property type="project" value="TreeGrafter"/>
</dbReference>
<keyword evidence="4" id="KW-1185">Reference proteome</keyword>
<keyword evidence="1" id="KW-1133">Transmembrane helix</keyword>